<dbReference type="PANTHER" id="PTHR12396">
    <property type="entry name" value="METHYL-CPG BINDING PROTEIN, MBD"/>
    <property type="match status" value="1"/>
</dbReference>
<accession>A0ABY6KEQ6</accession>
<evidence type="ECO:0000256" key="5">
    <source>
        <dbReference type="ARBA" id="ARBA00023242"/>
    </source>
</evidence>
<evidence type="ECO:0000256" key="4">
    <source>
        <dbReference type="ARBA" id="ARBA00023163"/>
    </source>
</evidence>
<feature type="region of interest" description="Disordered" evidence="6">
    <location>
        <begin position="138"/>
        <end position="169"/>
    </location>
</feature>
<dbReference type="Proteomes" id="UP001235939">
    <property type="component" value="Chromosome 05"/>
</dbReference>
<gene>
    <name evidence="8" type="ORF">LAZ67_5000174</name>
</gene>
<protein>
    <submittedName>
        <fullName evidence="8">MBD2</fullName>
    </submittedName>
</protein>
<evidence type="ECO:0000259" key="7">
    <source>
        <dbReference type="PROSITE" id="PS50982"/>
    </source>
</evidence>
<dbReference type="PROSITE" id="PS50982">
    <property type="entry name" value="MBD"/>
    <property type="match status" value="1"/>
</dbReference>
<keyword evidence="9" id="KW-1185">Reference proteome</keyword>
<dbReference type="SMART" id="SM00391">
    <property type="entry name" value="MBD"/>
    <property type="match status" value="1"/>
</dbReference>
<feature type="region of interest" description="Disordered" evidence="6">
    <location>
        <begin position="67"/>
        <end position="117"/>
    </location>
</feature>
<evidence type="ECO:0000313" key="9">
    <source>
        <dbReference type="Proteomes" id="UP001235939"/>
    </source>
</evidence>
<sequence length="169" mass="18907">MAGVPPGWRREEVPRKTGMCAGRRKDVFYYSPEGTKFSSKAQLARYLGSDLSSFDYRTGRVNAALLRKKGQDFDHSSSTDDPTPSTRFTTDIFNKSVTGEQSSESDSENSKKNKPQQLFWMKRLEGMKYFDIKEQISSNFQVPGPEPVSPSQAPDPSVPTSAGNRRALQ</sequence>
<dbReference type="EMBL" id="CP092867">
    <property type="protein sequence ID" value="UYV67304.1"/>
    <property type="molecule type" value="Genomic_DNA"/>
</dbReference>
<feature type="domain" description="MBD" evidence="7">
    <location>
        <begin position="1"/>
        <end position="80"/>
    </location>
</feature>
<reference evidence="8 9" key="1">
    <citation type="submission" date="2022-01" db="EMBL/GenBank/DDBJ databases">
        <title>A chromosomal length assembly of Cordylochernes scorpioides.</title>
        <authorList>
            <person name="Zeh D."/>
            <person name="Zeh J."/>
        </authorList>
    </citation>
    <scope>NUCLEOTIDE SEQUENCE [LARGE SCALE GENOMIC DNA]</scope>
    <source>
        <strain evidence="8">IN4F17</strain>
        <tissue evidence="8">Whole Body</tissue>
    </source>
</reference>
<feature type="compositionally biased region" description="Low complexity" evidence="6">
    <location>
        <begin position="79"/>
        <end position="91"/>
    </location>
</feature>
<proteinExistence type="predicted"/>
<evidence type="ECO:0000256" key="1">
    <source>
        <dbReference type="ARBA" id="ARBA00004123"/>
    </source>
</evidence>
<comment type="subcellular location">
    <subcellularLocation>
        <location evidence="1">Nucleus</location>
    </subcellularLocation>
</comment>
<evidence type="ECO:0000256" key="6">
    <source>
        <dbReference type="SAM" id="MobiDB-lite"/>
    </source>
</evidence>
<feature type="compositionally biased region" description="Polar residues" evidence="6">
    <location>
        <begin position="149"/>
        <end position="163"/>
    </location>
</feature>
<feature type="compositionally biased region" description="Basic and acidic residues" evidence="6">
    <location>
        <begin position="69"/>
        <end position="78"/>
    </location>
</feature>
<organism evidence="8 9">
    <name type="scientific">Cordylochernes scorpioides</name>
    <dbReference type="NCBI Taxonomy" id="51811"/>
    <lineage>
        <taxon>Eukaryota</taxon>
        <taxon>Metazoa</taxon>
        <taxon>Ecdysozoa</taxon>
        <taxon>Arthropoda</taxon>
        <taxon>Chelicerata</taxon>
        <taxon>Arachnida</taxon>
        <taxon>Pseudoscorpiones</taxon>
        <taxon>Cheliferoidea</taxon>
        <taxon>Chernetidae</taxon>
        <taxon>Cordylochernes</taxon>
    </lineage>
</organism>
<evidence type="ECO:0000256" key="3">
    <source>
        <dbReference type="ARBA" id="ARBA00023125"/>
    </source>
</evidence>
<dbReference type="InterPro" id="IPR016177">
    <property type="entry name" value="DNA-bd_dom_sf"/>
</dbReference>
<dbReference type="Gene3D" id="3.30.890.10">
    <property type="entry name" value="Methyl-cpg-binding Protein 2, Chain A"/>
    <property type="match status" value="1"/>
</dbReference>
<feature type="compositionally biased region" description="Polar residues" evidence="6">
    <location>
        <begin position="92"/>
        <end position="101"/>
    </location>
</feature>
<dbReference type="PANTHER" id="PTHR12396:SF0">
    <property type="entry name" value="METHYL-CPG BINDING DOMAIN PROTEIN-LIKE, ISOFORM C"/>
    <property type="match status" value="1"/>
</dbReference>
<dbReference type="Pfam" id="PF01429">
    <property type="entry name" value="MBD"/>
    <property type="match status" value="1"/>
</dbReference>
<dbReference type="InterPro" id="IPR032343">
    <property type="entry name" value="MBD2/MBD3_p55-bd"/>
</dbReference>
<keyword evidence="4" id="KW-0804">Transcription</keyword>
<name>A0ABY6KEQ6_9ARAC</name>
<dbReference type="Pfam" id="PF16564">
    <property type="entry name" value="MBDa"/>
    <property type="match status" value="1"/>
</dbReference>
<dbReference type="CDD" id="cd01396">
    <property type="entry name" value="MeCP2_MBD"/>
    <property type="match status" value="1"/>
</dbReference>
<evidence type="ECO:0000313" key="8">
    <source>
        <dbReference type="EMBL" id="UYV67304.1"/>
    </source>
</evidence>
<keyword evidence="2" id="KW-0805">Transcription regulation</keyword>
<dbReference type="InterPro" id="IPR001739">
    <property type="entry name" value="Methyl_CpG_DNA-bd"/>
</dbReference>
<evidence type="ECO:0000256" key="2">
    <source>
        <dbReference type="ARBA" id="ARBA00023015"/>
    </source>
</evidence>
<dbReference type="SUPFAM" id="SSF54171">
    <property type="entry name" value="DNA-binding domain"/>
    <property type="match status" value="1"/>
</dbReference>
<keyword evidence="5" id="KW-0539">Nucleus</keyword>
<keyword evidence="3" id="KW-0238">DNA-binding</keyword>